<comment type="function">
    <text evidence="5">Arginine methyltransferase that can both catalyze the formation of omega-N monomethylarginine (MMA) and symmetrical dimethylarginine (sDMA).</text>
</comment>
<dbReference type="InterPro" id="IPR025799">
    <property type="entry name" value="Arg_MeTrfase"/>
</dbReference>
<dbReference type="AlphaFoldDB" id="A0A814EZ41"/>
<feature type="domain" description="Protein arginine N-methyltransferase" evidence="7">
    <location>
        <begin position="209"/>
        <end position="367"/>
    </location>
</feature>
<dbReference type="InterPro" id="IPR055135">
    <property type="entry name" value="PRMT_dom"/>
</dbReference>
<reference evidence="8" key="1">
    <citation type="submission" date="2021-02" db="EMBL/GenBank/DDBJ databases">
        <authorList>
            <person name="Nowell W R."/>
        </authorList>
    </citation>
    <scope>NUCLEOTIDE SEQUENCE</scope>
</reference>
<dbReference type="InterPro" id="IPR029063">
    <property type="entry name" value="SAM-dependent_MTases_sf"/>
</dbReference>
<accession>A0A814EZ41</accession>
<dbReference type="FunFam" id="3.40.50.150:FF:000071">
    <property type="entry name" value="Protein arginine N-methyltransferase 7"/>
    <property type="match status" value="1"/>
</dbReference>
<keyword evidence="2 6" id="KW-0808">Transferase</keyword>
<dbReference type="Gene3D" id="2.70.160.11">
    <property type="entry name" value="Hnrnp arginine n-methyltransferase1"/>
    <property type="match status" value="2"/>
</dbReference>
<dbReference type="Pfam" id="PF22528">
    <property type="entry name" value="PRMT_C"/>
    <property type="match status" value="1"/>
</dbReference>
<evidence type="ECO:0000256" key="1">
    <source>
        <dbReference type="ARBA" id="ARBA00022603"/>
    </source>
</evidence>
<dbReference type="SUPFAM" id="SSF53335">
    <property type="entry name" value="S-adenosyl-L-methionine-dependent methyltransferases"/>
    <property type="match status" value="2"/>
</dbReference>
<dbReference type="EMBL" id="CAJNOE010000147">
    <property type="protein sequence ID" value="CAF0977937.1"/>
    <property type="molecule type" value="Genomic_DNA"/>
</dbReference>
<dbReference type="GO" id="GO:0016274">
    <property type="term" value="F:protein-arginine N-methyltransferase activity"/>
    <property type="evidence" value="ECO:0007669"/>
    <property type="project" value="InterPro"/>
</dbReference>
<dbReference type="Proteomes" id="UP000663860">
    <property type="component" value="Unassembled WGS sequence"/>
</dbReference>
<dbReference type="PIRSF" id="PIRSF036946">
    <property type="entry name" value="Arg_N-mtase"/>
    <property type="match status" value="1"/>
</dbReference>
<dbReference type="PANTHER" id="PTHR11006:SF4">
    <property type="entry name" value="PROTEIN ARGININE N-METHYLTRANSFERASE 7"/>
    <property type="match status" value="1"/>
</dbReference>
<keyword evidence="1 6" id="KW-0489">Methyltransferase</keyword>
<evidence type="ECO:0000256" key="4">
    <source>
        <dbReference type="ARBA" id="ARBA00022737"/>
    </source>
</evidence>
<organism evidence="8 10">
    <name type="scientific">Adineta steineri</name>
    <dbReference type="NCBI Taxonomy" id="433720"/>
    <lineage>
        <taxon>Eukaryota</taxon>
        <taxon>Metazoa</taxon>
        <taxon>Spiralia</taxon>
        <taxon>Gnathifera</taxon>
        <taxon>Rotifera</taxon>
        <taxon>Eurotatoria</taxon>
        <taxon>Bdelloidea</taxon>
        <taxon>Adinetida</taxon>
        <taxon>Adinetidae</taxon>
        <taxon>Adineta</taxon>
    </lineage>
</organism>
<keyword evidence="3 6" id="KW-0949">S-adenosyl-L-methionine</keyword>
<dbReference type="EC" id="2.1.1.-" evidence="5"/>
<evidence type="ECO:0000256" key="6">
    <source>
        <dbReference type="PROSITE-ProRule" id="PRU01015"/>
    </source>
</evidence>
<evidence type="ECO:0000259" key="7">
    <source>
        <dbReference type="Pfam" id="PF22528"/>
    </source>
</evidence>
<dbReference type="Proteomes" id="UP000663868">
    <property type="component" value="Unassembled WGS sequence"/>
</dbReference>
<dbReference type="GO" id="GO:0032259">
    <property type="term" value="P:methylation"/>
    <property type="evidence" value="ECO:0007669"/>
    <property type="project" value="UniProtKB-KW"/>
</dbReference>
<dbReference type="GO" id="GO:0042054">
    <property type="term" value="F:histone methyltransferase activity"/>
    <property type="evidence" value="ECO:0007669"/>
    <property type="project" value="TreeGrafter"/>
</dbReference>
<dbReference type="EMBL" id="CAJOBB010000005">
    <property type="protein sequence ID" value="CAF3503857.1"/>
    <property type="molecule type" value="Genomic_DNA"/>
</dbReference>
<dbReference type="PROSITE" id="PS51678">
    <property type="entry name" value="SAM_MT_PRMT"/>
    <property type="match status" value="1"/>
</dbReference>
<evidence type="ECO:0000313" key="8">
    <source>
        <dbReference type="EMBL" id="CAF0977937.1"/>
    </source>
</evidence>
<proteinExistence type="inferred from homology"/>
<name>A0A814EZ41_9BILA</name>
<dbReference type="PANTHER" id="PTHR11006">
    <property type="entry name" value="PROTEIN ARGININE N-METHYLTRANSFERASE"/>
    <property type="match status" value="1"/>
</dbReference>
<evidence type="ECO:0000256" key="5">
    <source>
        <dbReference type="PIRNR" id="PIRNR036946"/>
    </source>
</evidence>
<sequence>MFLKRIIYFSRKTLRLYLQPSTMSTFTSRINMVTGNNEWIFVDDDDFDYNQELARSAFADMLHDHERNIQYEKAIIKTIQTLSKSTKKIHVLDIGTGTGLLSMMAARAFNQTINSSCSLRITACEVFQPMAKIAKKCIEKNSLSHCIRVIDKRSTELDLEKDLQGDRINIIVAEVFDTELIGEGALRTFSEACKHLTIDTENLRIIPARATIYVQLVESSFLQEFHTLKNLSETNQKIKIPDDCRHLAGNTIFDLNANEIKNYIRPLSKPIPVFDFDFKSLDDKTNFTKEKILENIQCDYDGQIDAFVMWWNLDMDEQGEIQLGTIPSWCYDDKEKEQNVQWREHWIHAIYYPQQPKIVKAKDQVSLYCFHDEYSLYFDVGTLPFPSKSFTPTYLSRSAVAGFNNDKRRNKYIHALEKSFSNPSINRCLYIGDGLLLPLLILEMYPNIELIILQSSNNHLAHTLEAILTNSSKQLNYRIIPSLDKENIDFQTIDMILSEPFFTKSILPWDNLHFYYLIQQYHHSNIKLFPSKARIRCIALEFDNLYKIRSPVNQCCQFDLTPFDEQILQASLNVDATIEPQSLFEYSSKKPTLSSIIDLIEIDLKKISQKNKIETINLDIPFNVDGICNGIAFWIDYQLEDNIWLTTGIENENDSWVNYSKQGVHLLLKPIEIKSGMKLSINAAFDFQQGQFSFNIIS</sequence>
<keyword evidence="4" id="KW-0677">Repeat</keyword>
<evidence type="ECO:0000256" key="3">
    <source>
        <dbReference type="ARBA" id="ARBA00022691"/>
    </source>
</evidence>
<gene>
    <name evidence="8" type="ORF">IZO911_LOCUS16409</name>
    <name evidence="9" type="ORF">KXQ929_LOCUS213</name>
</gene>
<evidence type="ECO:0000256" key="2">
    <source>
        <dbReference type="ARBA" id="ARBA00022679"/>
    </source>
</evidence>
<dbReference type="Gene3D" id="3.40.50.150">
    <property type="entry name" value="Vaccinia Virus protein VP39"/>
    <property type="match status" value="2"/>
</dbReference>
<protein>
    <recommendedName>
        <fullName evidence="5">Protein arginine N-methyltransferase</fullName>
        <ecNumber evidence="5">2.1.1.-</ecNumber>
    </recommendedName>
</protein>
<comment type="caution">
    <text evidence="8">The sequence shown here is derived from an EMBL/GenBank/DDBJ whole genome shotgun (WGS) entry which is preliminary data.</text>
</comment>
<dbReference type="InterPro" id="IPR014644">
    <property type="entry name" value="MeTrfase_PRMT7"/>
</dbReference>
<comment type="similarity">
    <text evidence="5">Belongs to the class I-like SAM-binding methyltransferase superfamily. Protein arginine N-methyltransferase family. PRMT7 subfamily.</text>
</comment>
<dbReference type="CDD" id="cd02440">
    <property type="entry name" value="AdoMet_MTases"/>
    <property type="match status" value="1"/>
</dbReference>
<evidence type="ECO:0000313" key="10">
    <source>
        <dbReference type="Proteomes" id="UP000663860"/>
    </source>
</evidence>
<evidence type="ECO:0000313" key="9">
    <source>
        <dbReference type="EMBL" id="CAF3503857.1"/>
    </source>
</evidence>